<accession>A0A4Q0Y500</accession>
<reference evidence="2 3" key="1">
    <citation type="submission" date="2017-10" db="EMBL/GenBank/DDBJ databases">
        <title>Nyctiphanis sp. nov., isolated from the stomach of the euphausiid Nyctiphanes simplex (Hansen, 1911) in the Gulf of California.</title>
        <authorList>
            <person name="Gomez-Gil B."/>
            <person name="Aguilar-Mendez M."/>
            <person name="Lopez-Cortes A."/>
            <person name="Gomez-Gutierrez J."/>
            <person name="Roque A."/>
            <person name="Lang E."/>
            <person name="Gonzalez-Castillo A."/>
        </authorList>
    </citation>
    <scope>NUCLEOTIDE SEQUENCE [LARGE SCALE GENOMIC DNA]</scope>
    <source>
        <strain evidence="2 3">CAIM 600</strain>
    </source>
</reference>
<evidence type="ECO:0000313" key="3">
    <source>
        <dbReference type="Proteomes" id="UP000290287"/>
    </source>
</evidence>
<dbReference type="RefSeq" id="WP_161569758.1">
    <property type="nucleotide sequence ID" value="NZ_PEIB01000118.1"/>
</dbReference>
<proteinExistence type="predicted"/>
<gene>
    <name evidence="2" type="ORF">CS022_24840</name>
</gene>
<feature type="non-terminal residue" evidence="2">
    <location>
        <position position="1"/>
    </location>
</feature>
<evidence type="ECO:0000256" key="1">
    <source>
        <dbReference type="SAM" id="MobiDB-lite"/>
    </source>
</evidence>
<organism evidence="2 3">
    <name type="scientific">Veronia nyctiphanis</name>
    <dbReference type="NCBI Taxonomy" id="1278244"/>
    <lineage>
        <taxon>Bacteria</taxon>
        <taxon>Pseudomonadati</taxon>
        <taxon>Pseudomonadota</taxon>
        <taxon>Gammaproteobacteria</taxon>
        <taxon>Vibrionales</taxon>
        <taxon>Vibrionaceae</taxon>
        <taxon>Veronia</taxon>
    </lineage>
</organism>
<feature type="region of interest" description="Disordered" evidence="1">
    <location>
        <begin position="1"/>
        <end position="24"/>
    </location>
</feature>
<name>A0A4Q0Y500_9GAMM</name>
<dbReference type="Proteomes" id="UP000290287">
    <property type="component" value="Unassembled WGS sequence"/>
</dbReference>
<protein>
    <submittedName>
        <fullName evidence="2">Uncharacterized protein</fullName>
    </submittedName>
</protein>
<feature type="compositionally biased region" description="Basic and acidic residues" evidence="1">
    <location>
        <begin position="14"/>
        <end position="24"/>
    </location>
</feature>
<dbReference type="EMBL" id="PEIB01000118">
    <property type="protein sequence ID" value="RXJ65222.1"/>
    <property type="molecule type" value="Genomic_DNA"/>
</dbReference>
<feature type="non-terminal residue" evidence="2">
    <location>
        <position position="100"/>
    </location>
</feature>
<sequence>PHRGRPGHATGGAHLDERHPDRDHHLDHVAVYRAVGAAGVIPGWQITVNATVYDEAGNSHGAAPVTVSKDITADVDDDFAIVPAAPTVGGQAYNADDVAG</sequence>
<evidence type="ECO:0000313" key="2">
    <source>
        <dbReference type="EMBL" id="RXJ65222.1"/>
    </source>
</evidence>
<dbReference type="AlphaFoldDB" id="A0A4Q0Y500"/>
<comment type="caution">
    <text evidence="2">The sequence shown here is derived from an EMBL/GenBank/DDBJ whole genome shotgun (WGS) entry which is preliminary data.</text>
</comment>
<keyword evidence="3" id="KW-1185">Reference proteome</keyword>